<reference evidence="3" key="1">
    <citation type="submission" date="2016-11" db="EMBL/GenBank/DDBJ databases">
        <title>Trade-off between light-utilization and light-protection in marine flavobacteria.</title>
        <authorList>
            <person name="Kumagai Y."/>
            <person name="Yoshizawa S."/>
            <person name="Kogure K."/>
        </authorList>
    </citation>
    <scope>NUCLEOTIDE SEQUENCE [LARGE SCALE GENOMIC DNA]</scope>
    <source>
        <strain evidence="3">SG-18</strain>
    </source>
</reference>
<dbReference type="EMBL" id="MQVX01000001">
    <property type="protein sequence ID" value="PQJ15998.1"/>
    <property type="molecule type" value="Genomic_DNA"/>
</dbReference>
<dbReference type="InterPro" id="IPR025597">
    <property type="entry name" value="DUF4345"/>
</dbReference>
<organism evidence="2 3">
    <name type="scientific">Aureicoccus marinus</name>
    <dbReference type="NCBI Taxonomy" id="754435"/>
    <lineage>
        <taxon>Bacteria</taxon>
        <taxon>Pseudomonadati</taxon>
        <taxon>Bacteroidota</taxon>
        <taxon>Flavobacteriia</taxon>
        <taxon>Flavobacteriales</taxon>
        <taxon>Flavobacteriaceae</taxon>
        <taxon>Aureicoccus</taxon>
    </lineage>
</organism>
<keyword evidence="3" id="KW-1185">Reference proteome</keyword>
<evidence type="ECO:0000313" key="3">
    <source>
        <dbReference type="Proteomes" id="UP000239366"/>
    </source>
</evidence>
<dbReference type="RefSeq" id="WP_105001669.1">
    <property type="nucleotide sequence ID" value="NZ_MQVX01000001.1"/>
</dbReference>
<keyword evidence="1" id="KW-0812">Transmembrane</keyword>
<dbReference type="Proteomes" id="UP000239366">
    <property type="component" value="Unassembled WGS sequence"/>
</dbReference>
<feature type="transmembrane region" description="Helical" evidence="1">
    <location>
        <begin position="101"/>
        <end position="120"/>
    </location>
</feature>
<name>A0A2S7T8V0_9FLAO</name>
<feature type="transmembrane region" description="Helical" evidence="1">
    <location>
        <begin position="78"/>
        <end position="95"/>
    </location>
</feature>
<dbReference type="AlphaFoldDB" id="A0A2S7T8V0"/>
<sequence length="123" mass="13813">MIKKNLQLLISALVVVGAALFYGASPGNLLPFLFDFDTQNTDLRNILRAVMGLYLAFSGFWIYALYRPAYWRTATLSNALFMGGLGFGRLISFILDGYSEVYFPGMLLEFGMMAWALFNLKKA</sequence>
<keyword evidence="1" id="KW-1133">Transmembrane helix</keyword>
<dbReference type="OrthoDB" id="1188911at2"/>
<comment type="caution">
    <text evidence="2">The sequence shown here is derived from an EMBL/GenBank/DDBJ whole genome shotgun (WGS) entry which is preliminary data.</text>
</comment>
<evidence type="ECO:0000313" key="2">
    <source>
        <dbReference type="EMBL" id="PQJ15998.1"/>
    </source>
</evidence>
<keyword evidence="1" id="KW-0472">Membrane</keyword>
<feature type="transmembrane region" description="Helical" evidence="1">
    <location>
        <begin position="47"/>
        <end position="66"/>
    </location>
</feature>
<dbReference type="Pfam" id="PF14248">
    <property type="entry name" value="DUF4345"/>
    <property type="match status" value="1"/>
</dbReference>
<accession>A0A2S7T8V0</accession>
<proteinExistence type="predicted"/>
<gene>
    <name evidence="2" type="ORF">BST99_09925</name>
</gene>
<evidence type="ECO:0000256" key="1">
    <source>
        <dbReference type="SAM" id="Phobius"/>
    </source>
</evidence>
<evidence type="ECO:0008006" key="4">
    <source>
        <dbReference type="Google" id="ProtNLM"/>
    </source>
</evidence>
<protein>
    <recommendedName>
        <fullName evidence="4">DUF4345 domain-containing protein</fullName>
    </recommendedName>
</protein>